<dbReference type="EMBL" id="REGN01000386">
    <property type="protein sequence ID" value="RNA42306.1"/>
    <property type="molecule type" value="Genomic_DNA"/>
</dbReference>
<evidence type="ECO:0000313" key="2">
    <source>
        <dbReference type="Proteomes" id="UP000276133"/>
    </source>
</evidence>
<accession>A0A3M7T2R4</accession>
<gene>
    <name evidence="1" type="ORF">BpHYR1_022348</name>
</gene>
<evidence type="ECO:0000313" key="1">
    <source>
        <dbReference type="EMBL" id="RNA42306.1"/>
    </source>
</evidence>
<name>A0A3M7T2R4_BRAPC</name>
<proteinExistence type="predicted"/>
<reference evidence="1 2" key="1">
    <citation type="journal article" date="2018" name="Sci. Rep.">
        <title>Genomic signatures of local adaptation to the degree of environmental predictability in rotifers.</title>
        <authorList>
            <person name="Franch-Gras L."/>
            <person name="Hahn C."/>
            <person name="Garcia-Roger E.M."/>
            <person name="Carmona M.J."/>
            <person name="Serra M."/>
            <person name="Gomez A."/>
        </authorList>
    </citation>
    <scope>NUCLEOTIDE SEQUENCE [LARGE SCALE GENOMIC DNA]</scope>
    <source>
        <strain evidence="1">HYR1</strain>
    </source>
</reference>
<organism evidence="1 2">
    <name type="scientific">Brachionus plicatilis</name>
    <name type="common">Marine rotifer</name>
    <name type="synonym">Brachionus muelleri</name>
    <dbReference type="NCBI Taxonomy" id="10195"/>
    <lineage>
        <taxon>Eukaryota</taxon>
        <taxon>Metazoa</taxon>
        <taxon>Spiralia</taxon>
        <taxon>Gnathifera</taxon>
        <taxon>Rotifera</taxon>
        <taxon>Eurotatoria</taxon>
        <taxon>Monogononta</taxon>
        <taxon>Pseudotrocha</taxon>
        <taxon>Ploima</taxon>
        <taxon>Brachionidae</taxon>
        <taxon>Brachionus</taxon>
    </lineage>
</organism>
<protein>
    <submittedName>
        <fullName evidence="1">Uncharacterized protein</fullName>
    </submittedName>
</protein>
<sequence length="86" mass="10226">MPLVNEIITVVKVQQSMLHFVVEEFLFNLYLNFRIPHFTTLFNTFFASFHVKLHNLIKISIFFLTKDDSKINKTLYALKNDSKMKN</sequence>
<comment type="caution">
    <text evidence="1">The sequence shown here is derived from an EMBL/GenBank/DDBJ whole genome shotgun (WGS) entry which is preliminary data.</text>
</comment>
<keyword evidence="2" id="KW-1185">Reference proteome</keyword>
<dbReference type="Proteomes" id="UP000276133">
    <property type="component" value="Unassembled WGS sequence"/>
</dbReference>
<dbReference type="AlphaFoldDB" id="A0A3M7T2R4"/>